<name>A0A1H9U0U0_9LACT</name>
<dbReference type="InterPro" id="IPR029056">
    <property type="entry name" value="Ribokinase-like"/>
</dbReference>
<dbReference type="OrthoDB" id="9810880at2"/>
<dbReference type="RefSeq" id="WP_092653587.1">
    <property type="nucleotide sequence ID" value="NZ_FOHA01000019.1"/>
</dbReference>
<evidence type="ECO:0000256" key="4">
    <source>
        <dbReference type="ARBA" id="ARBA00022723"/>
    </source>
</evidence>
<evidence type="ECO:0000256" key="1">
    <source>
        <dbReference type="ARBA" id="ARBA00009879"/>
    </source>
</evidence>
<protein>
    <recommendedName>
        <fullName evidence="2">pyridoxal kinase</fullName>
        <ecNumber evidence="2">2.7.1.35</ecNumber>
    </recommendedName>
    <alternativeName>
        <fullName evidence="10">PN/PL/PM kinase</fullName>
    </alternativeName>
    <alternativeName>
        <fullName evidence="11">Pyridoxal kinase</fullName>
    </alternativeName>
    <alternativeName>
        <fullName evidence="9">Pyridoxamine kinase</fullName>
    </alternativeName>
    <alternativeName>
        <fullName evidence="12">Vitamin B6 kinase</fullName>
    </alternativeName>
</protein>
<reference evidence="15 16" key="1">
    <citation type="submission" date="2016-10" db="EMBL/GenBank/DDBJ databases">
        <authorList>
            <person name="de Groot N.N."/>
        </authorList>
    </citation>
    <scope>NUCLEOTIDE SEQUENCE [LARGE SCALE GENOMIC DNA]</scope>
    <source>
        <strain evidence="15 16">DSM 13760</strain>
    </source>
</reference>
<keyword evidence="6 15" id="KW-0418">Kinase</keyword>
<evidence type="ECO:0000256" key="8">
    <source>
        <dbReference type="ARBA" id="ARBA00022842"/>
    </source>
</evidence>
<evidence type="ECO:0000256" key="5">
    <source>
        <dbReference type="ARBA" id="ARBA00022741"/>
    </source>
</evidence>
<dbReference type="GO" id="GO:0008478">
    <property type="term" value="F:pyridoxal kinase activity"/>
    <property type="evidence" value="ECO:0007669"/>
    <property type="project" value="UniProtKB-EC"/>
</dbReference>
<dbReference type="CDD" id="cd01169">
    <property type="entry name" value="HMPP_kinase"/>
    <property type="match status" value="1"/>
</dbReference>
<comment type="catalytic activity">
    <reaction evidence="13">
        <text>pyridoxal + ATP = pyridoxal 5'-phosphate + ADP + H(+)</text>
        <dbReference type="Rhea" id="RHEA:10224"/>
        <dbReference type="ChEBI" id="CHEBI:15378"/>
        <dbReference type="ChEBI" id="CHEBI:17310"/>
        <dbReference type="ChEBI" id="CHEBI:30616"/>
        <dbReference type="ChEBI" id="CHEBI:456216"/>
        <dbReference type="ChEBI" id="CHEBI:597326"/>
        <dbReference type="EC" id="2.7.1.35"/>
    </reaction>
</comment>
<comment type="similarity">
    <text evidence="1">Belongs to the ThiD family.</text>
</comment>
<keyword evidence="4" id="KW-0479">Metal-binding</keyword>
<evidence type="ECO:0000256" key="9">
    <source>
        <dbReference type="ARBA" id="ARBA00042307"/>
    </source>
</evidence>
<dbReference type="GO" id="GO:0008902">
    <property type="term" value="F:hydroxymethylpyrimidine kinase activity"/>
    <property type="evidence" value="ECO:0007669"/>
    <property type="project" value="TreeGrafter"/>
</dbReference>
<dbReference type="EC" id="2.7.1.35" evidence="2"/>
<dbReference type="GO" id="GO:0008972">
    <property type="term" value="F:phosphomethylpyrimidine kinase activity"/>
    <property type="evidence" value="ECO:0007669"/>
    <property type="project" value="InterPro"/>
</dbReference>
<keyword evidence="16" id="KW-1185">Reference proteome</keyword>
<dbReference type="FunFam" id="3.40.1190.20:FF:000003">
    <property type="entry name" value="Phosphomethylpyrimidine kinase ThiD"/>
    <property type="match status" value="1"/>
</dbReference>
<evidence type="ECO:0000313" key="16">
    <source>
        <dbReference type="Proteomes" id="UP000198948"/>
    </source>
</evidence>
<dbReference type="Pfam" id="PF08543">
    <property type="entry name" value="Phos_pyr_kin"/>
    <property type="match status" value="1"/>
</dbReference>
<accession>A0A1H9U0U0</accession>
<dbReference type="PANTHER" id="PTHR20858:SF19">
    <property type="entry name" value="PYRIDOXINE KINASE"/>
    <property type="match status" value="1"/>
</dbReference>
<evidence type="ECO:0000256" key="13">
    <source>
        <dbReference type="ARBA" id="ARBA00049293"/>
    </source>
</evidence>
<evidence type="ECO:0000259" key="14">
    <source>
        <dbReference type="Pfam" id="PF08543"/>
    </source>
</evidence>
<dbReference type="SUPFAM" id="SSF53613">
    <property type="entry name" value="Ribokinase-like"/>
    <property type="match status" value="1"/>
</dbReference>
<proteinExistence type="inferred from homology"/>
<keyword evidence="5" id="KW-0547">Nucleotide-binding</keyword>
<keyword evidence="8" id="KW-0460">Magnesium</keyword>
<feature type="domain" description="Pyridoxamine kinase/Phosphomethylpyrimidine kinase" evidence="14">
    <location>
        <begin position="13"/>
        <end position="261"/>
    </location>
</feature>
<evidence type="ECO:0000313" key="15">
    <source>
        <dbReference type="EMBL" id="SES02888.1"/>
    </source>
</evidence>
<dbReference type="Gene3D" id="3.40.1190.20">
    <property type="match status" value="1"/>
</dbReference>
<evidence type="ECO:0000256" key="7">
    <source>
        <dbReference type="ARBA" id="ARBA00022840"/>
    </source>
</evidence>
<dbReference type="AlphaFoldDB" id="A0A1H9U0U0"/>
<dbReference type="PANTHER" id="PTHR20858">
    <property type="entry name" value="PHOSPHOMETHYLPYRIMIDINE KINASE"/>
    <property type="match status" value="1"/>
</dbReference>
<gene>
    <name evidence="15" type="ORF">SAMN04488559_11922</name>
</gene>
<dbReference type="GO" id="GO:0005829">
    <property type="term" value="C:cytosol"/>
    <property type="evidence" value="ECO:0007669"/>
    <property type="project" value="TreeGrafter"/>
</dbReference>
<organism evidence="15 16">
    <name type="scientific">Isobaculum melis</name>
    <dbReference type="NCBI Taxonomy" id="142588"/>
    <lineage>
        <taxon>Bacteria</taxon>
        <taxon>Bacillati</taxon>
        <taxon>Bacillota</taxon>
        <taxon>Bacilli</taxon>
        <taxon>Lactobacillales</taxon>
        <taxon>Carnobacteriaceae</taxon>
        <taxon>Isobaculum</taxon>
    </lineage>
</organism>
<dbReference type="InterPro" id="IPR013749">
    <property type="entry name" value="PM/HMP-P_kinase-1"/>
</dbReference>
<evidence type="ECO:0000256" key="11">
    <source>
        <dbReference type="ARBA" id="ARBA00042396"/>
    </source>
</evidence>
<dbReference type="GO" id="GO:0005524">
    <property type="term" value="F:ATP binding"/>
    <property type="evidence" value="ECO:0007669"/>
    <property type="project" value="UniProtKB-KW"/>
</dbReference>
<evidence type="ECO:0000256" key="3">
    <source>
        <dbReference type="ARBA" id="ARBA00022679"/>
    </source>
</evidence>
<dbReference type="GO" id="GO:0046872">
    <property type="term" value="F:metal ion binding"/>
    <property type="evidence" value="ECO:0007669"/>
    <property type="project" value="UniProtKB-KW"/>
</dbReference>
<dbReference type="EMBL" id="FOHA01000019">
    <property type="protein sequence ID" value="SES02888.1"/>
    <property type="molecule type" value="Genomic_DNA"/>
</dbReference>
<dbReference type="STRING" id="142588.SAMN04488559_11922"/>
<evidence type="ECO:0000256" key="2">
    <source>
        <dbReference type="ARBA" id="ARBA00012104"/>
    </source>
</evidence>
<evidence type="ECO:0000256" key="12">
    <source>
        <dbReference type="ARBA" id="ARBA00042531"/>
    </source>
</evidence>
<evidence type="ECO:0000256" key="6">
    <source>
        <dbReference type="ARBA" id="ARBA00022777"/>
    </source>
</evidence>
<sequence>MTIQKVLTIAGSDTSGGAGAQADLKTFQEYGVYGMSVLTSIVSMNPAKNWHHEVFLVPHEMIQWQLATMESVQTIASLKTGMLGTNETIETVGAFIQNNQIPFYVMDPVMVCKGENEVMDPESVVKMKEILLPLATITTPNLFEASQLADMPPLRSIEEMQEAAKKIVALGVPAVVIKGGTRLAGNEAVDVFYDGTHFENLRTEKIDTTYNHGAGCTMAAAITAGLAQGLSVLDAVIKAKAFVAAGIQAGFPLNQFVGPVWHGAYHEAENRA</sequence>
<keyword evidence="3" id="KW-0808">Transferase</keyword>
<keyword evidence="7" id="KW-0067">ATP-binding</keyword>
<dbReference type="GO" id="GO:0009228">
    <property type="term" value="P:thiamine biosynthetic process"/>
    <property type="evidence" value="ECO:0007669"/>
    <property type="project" value="InterPro"/>
</dbReference>
<evidence type="ECO:0000256" key="10">
    <source>
        <dbReference type="ARBA" id="ARBA00042348"/>
    </source>
</evidence>
<dbReference type="Proteomes" id="UP000198948">
    <property type="component" value="Unassembled WGS sequence"/>
</dbReference>
<dbReference type="InterPro" id="IPR004399">
    <property type="entry name" value="HMP/HMP-P_kinase_dom"/>
</dbReference>
<dbReference type="NCBIfam" id="TIGR00097">
    <property type="entry name" value="HMP-P_kinase"/>
    <property type="match status" value="1"/>
</dbReference>